<dbReference type="EC" id="1.1.2.4" evidence="9"/>
<name>A0A8J9X5V6_PHATR</name>
<evidence type="ECO:0000313" key="11">
    <source>
        <dbReference type="EMBL" id="CAG9287706.1"/>
    </source>
</evidence>
<evidence type="ECO:0000256" key="7">
    <source>
        <dbReference type="ARBA" id="ARBA00023002"/>
    </source>
</evidence>
<keyword evidence="8" id="KW-0496">Mitochondrion</keyword>
<evidence type="ECO:0000256" key="6">
    <source>
        <dbReference type="ARBA" id="ARBA00022946"/>
    </source>
</evidence>
<protein>
    <recommendedName>
        <fullName evidence="9">D-lactate dehydrogenase (cytochrome)</fullName>
        <ecNumber evidence="9">1.1.2.4</ecNumber>
    </recommendedName>
</protein>
<dbReference type="InterPro" id="IPR036318">
    <property type="entry name" value="FAD-bd_PCMH-like_sf"/>
</dbReference>
<evidence type="ECO:0000256" key="1">
    <source>
        <dbReference type="ARBA" id="ARBA00001974"/>
    </source>
</evidence>
<reference evidence="11" key="1">
    <citation type="submission" date="2022-02" db="EMBL/GenBank/DDBJ databases">
        <authorList>
            <person name="Giguere J D."/>
        </authorList>
    </citation>
    <scope>NUCLEOTIDE SEQUENCE</scope>
    <source>
        <strain evidence="11">CCAP 1055/1</strain>
    </source>
</reference>
<gene>
    <name evidence="11" type="ORF">PTTT1_LOCUS36332</name>
</gene>
<sequence>MPFKCLSSVSSRTLPISDRLSLSRFRRRASFATSTIISKDRFSALKERLPNVTFSTNSYELYWHGKGQSYHPSVPPDVVATPETLEDVRTIMQFCVSERIPVIPFGTGTSLEGHVAALYGGLCLDMAKFQSIEIPDFSSADLPDPIAVVGAGVTRKKLNEALRHTGMQFMIDPGADASLGGMVSTGASGTAAVKYGTMRENILALDCVLADEEATVVSTGSRSLKNSAGYDLLSLMCGSEGTLGVITSVTVKLHSIPEYVIAAVCSFSSLYAAAQAVATLKLSNIPVSRCELLDSASVEAFNTYNKESRPLLVRPTLFLEFQGASELVLQEQVSNTQSICVHDFGGSHFSFASNEQDRKALWSARHSLYYAAIALRPGATDALVTDACVPLSKFASLISETAADVREKGVIGPCFGHAGDGNLHCILPILEQESADYLLKVEQVNENLIKRTLDAGGSCSGEHGVGYGKIKYPERQYGQGAVEMMKRIKKGLDPYNLMNPGKVVSV</sequence>
<keyword evidence="6" id="KW-0809">Transit peptide</keyword>
<keyword evidence="5" id="KW-0274">FAD</keyword>
<keyword evidence="7" id="KW-0560">Oxidoreductase</keyword>
<dbReference type="SUPFAM" id="SSF56176">
    <property type="entry name" value="FAD-binding/transporter-associated domain-like"/>
    <property type="match status" value="1"/>
</dbReference>
<dbReference type="Proteomes" id="UP000836788">
    <property type="component" value="Chromosome 3"/>
</dbReference>
<comment type="subcellular location">
    <subcellularLocation>
        <location evidence="2">Mitochondrion</location>
    </subcellularLocation>
</comment>
<dbReference type="InterPro" id="IPR006094">
    <property type="entry name" value="Oxid_FAD_bind_N"/>
</dbReference>
<dbReference type="PANTHER" id="PTHR11748">
    <property type="entry name" value="D-LACTATE DEHYDROGENASE"/>
    <property type="match status" value="1"/>
</dbReference>
<proteinExistence type="inferred from homology"/>
<dbReference type="Pfam" id="PF02913">
    <property type="entry name" value="FAD-oxidase_C"/>
    <property type="match status" value="1"/>
</dbReference>
<evidence type="ECO:0000256" key="3">
    <source>
        <dbReference type="ARBA" id="ARBA00008000"/>
    </source>
</evidence>
<evidence type="ECO:0000259" key="10">
    <source>
        <dbReference type="PROSITE" id="PS51387"/>
    </source>
</evidence>
<dbReference type="PANTHER" id="PTHR11748:SF111">
    <property type="entry name" value="D-LACTATE DEHYDROGENASE, MITOCHONDRIAL-RELATED"/>
    <property type="match status" value="1"/>
</dbReference>
<evidence type="ECO:0000256" key="8">
    <source>
        <dbReference type="ARBA" id="ARBA00023128"/>
    </source>
</evidence>
<dbReference type="GO" id="GO:0004458">
    <property type="term" value="F:D-lactate dehydrogenase (cytochrome) activity"/>
    <property type="evidence" value="ECO:0007669"/>
    <property type="project" value="UniProtKB-EC"/>
</dbReference>
<keyword evidence="4" id="KW-0285">Flavoprotein</keyword>
<dbReference type="InterPro" id="IPR016164">
    <property type="entry name" value="FAD-linked_Oxase-like_C"/>
</dbReference>
<dbReference type="Gene3D" id="3.30.70.2740">
    <property type="match status" value="1"/>
</dbReference>
<dbReference type="GO" id="GO:1903457">
    <property type="term" value="P:lactate catabolic process"/>
    <property type="evidence" value="ECO:0007669"/>
    <property type="project" value="TreeGrafter"/>
</dbReference>
<dbReference type="InterPro" id="IPR016171">
    <property type="entry name" value="Vanillyl_alc_oxidase_C-sub2"/>
</dbReference>
<comment type="similarity">
    <text evidence="3">Belongs to the FAD-binding oxidoreductase/transferase type 4 family.</text>
</comment>
<comment type="cofactor">
    <cofactor evidence="1">
        <name>FAD</name>
        <dbReference type="ChEBI" id="CHEBI:57692"/>
    </cofactor>
</comment>
<dbReference type="PROSITE" id="PS51387">
    <property type="entry name" value="FAD_PCMH"/>
    <property type="match status" value="1"/>
</dbReference>
<dbReference type="Gene3D" id="1.10.45.10">
    <property type="entry name" value="Vanillyl-alcohol Oxidase, Chain A, domain 4"/>
    <property type="match status" value="1"/>
</dbReference>
<dbReference type="SUPFAM" id="SSF55103">
    <property type="entry name" value="FAD-linked oxidases, C-terminal domain"/>
    <property type="match status" value="1"/>
</dbReference>
<evidence type="ECO:0000256" key="2">
    <source>
        <dbReference type="ARBA" id="ARBA00004173"/>
    </source>
</evidence>
<dbReference type="GO" id="GO:0071949">
    <property type="term" value="F:FAD binding"/>
    <property type="evidence" value="ECO:0007669"/>
    <property type="project" value="InterPro"/>
</dbReference>
<evidence type="ECO:0000256" key="5">
    <source>
        <dbReference type="ARBA" id="ARBA00022827"/>
    </source>
</evidence>
<dbReference type="GO" id="GO:0008720">
    <property type="term" value="F:D-lactate dehydrogenase (NAD+) activity"/>
    <property type="evidence" value="ECO:0007669"/>
    <property type="project" value="TreeGrafter"/>
</dbReference>
<dbReference type="InterPro" id="IPR004113">
    <property type="entry name" value="FAD-bd_oxidored_4_C"/>
</dbReference>
<dbReference type="InterPro" id="IPR016166">
    <property type="entry name" value="FAD-bd_PCMH"/>
</dbReference>
<dbReference type="AlphaFoldDB" id="A0A8J9X5V6"/>
<accession>A0A8J9X5V6</accession>
<dbReference type="InterPro" id="IPR016169">
    <property type="entry name" value="FAD-bd_PCMH_sub2"/>
</dbReference>
<organism evidence="11">
    <name type="scientific">Phaeodactylum tricornutum</name>
    <name type="common">Diatom</name>
    <dbReference type="NCBI Taxonomy" id="2850"/>
    <lineage>
        <taxon>Eukaryota</taxon>
        <taxon>Sar</taxon>
        <taxon>Stramenopiles</taxon>
        <taxon>Ochrophyta</taxon>
        <taxon>Bacillariophyta</taxon>
        <taxon>Bacillariophyceae</taxon>
        <taxon>Bacillariophycidae</taxon>
        <taxon>Naviculales</taxon>
        <taxon>Phaeodactylaceae</taxon>
        <taxon>Phaeodactylum</taxon>
    </lineage>
</organism>
<dbReference type="FunFam" id="3.30.70.2740:FF:000001">
    <property type="entry name" value="D-lactate dehydrogenase mitochondrial"/>
    <property type="match status" value="1"/>
</dbReference>
<dbReference type="FunFam" id="1.10.45.10:FF:000001">
    <property type="entry name" value="D-lactate dehydrogenase mitochondrial"/>
    <property type="match status" value="1"/>
</dbReference>
<dbReference type="Pfam" id="PF01565">
    <property type="entry name" value="FAD_binding_4"/>
    <property type="match status" value="1"/>
</dbReference>
<dbReference type="Gene3D" id="3.30.465.10">
    <property type="match status" value="1"/>
</dbReference>
<dbReference type="EMBL" id="OU594944">
    <property type="protein sequence ID" value="CAG9287706.1"/>
    <property type="molecule type" value="Genomic_DNA"/>
</dbReference>
<feature type="domain" description="FAD-binding PCMH-type" evidence="10">
    <location>
        <begin position="71"/>
        <end position="256"/>
    </location>
</feature>
<evidence type="ECO:0000256" key="9">
    <source>
        <dbReference type="ARBA" id="ARBA00038897"/>
    </source>
</evidence>
<evidence type="ECO:0000256" key="4">
    <source>
        <dbReference type="ARBA" id="ARBA00022630"/>
    </source>
</evidence>
<dbReference type="GO" id="GO:0005739">
    <property type="term" value="C:mitochondrion"/>
    <property type="evidence" value="ECO:0007669"/>
    <property type="project" value="UniProtKB-SubCell"/>
</dbReference>